<evidence type="ECO:0000313" key="3">
    <source>
        <dbReference type="Proteomes" id="UP000091820"/>
    </source>
</evidence>
<proteinExistence type="predicted"/>
<dbReference type="EnsemblMetazoa" id="GBRI033147-RA">
    <property type="protein sequence ID" value="GBRI033147-PA"/>
    <property type="gene ID" value="GBRI033147"/>
</dbReference>
<dbReference type="AlphaFoldDB" id="A0A1A9WUS6"/>
<reference evidence="3" key="1">
    <citation type="submission" date="2014-03" db="EMBL/GenBank/DDBJ databases">
        <authorList>
            <person name="Aksoy S."/>
            <person name="Warren W."/>
            <person name="Wilson R.K."/>
        </authorList>
    </citation>
    <scope>NUCLEOTIDE SEQUENCE [LARGE SCALE GENOMIC DNA]</scope>
    <source>
        <strain evidence="3">IAEA</strain>
    </source>
</reference>
<reference evidence="2" key="2">
    <citation type="submission" date="2020-05" db="UniProtKB">
        <authorList>
            <consortium name="EnsemblMetazoa"/>
        </authorList>
    </citation>
    <scope>IDENTIFICATION</scope>
    <source>
        <strain evidence="2">IAEA</strain>
    </source>
</reference>
<dbReference type="STRING" id="37001.A0A1A9WUS6"/>
<organism evidence="2 3">
    <name type="scientific">Glossina brevipalpis</name>
    <dbReference type="NCBI Taxonomy" id="37001"/>
    <lineage>
        <taxon>Eukaryota</taxon>
        <taxon>Metazoa</taxon>
        <taxon>Ecdysozoa</taxon>
        <taxon>Arthropoda</taxon>
        <taxon>Hexapoda</taxon>
        <taxon>Insecta</taxon>
        <taxon>Pterygota</taxon>
        <taxon>Neoptera</taxon>
        <taxon>Endopterygota</taxon>
        <taxon>Diptera</taxon>
        <taxon>Brachycera</taxon>
        <taxon>Muscomorpha</taxon>
        <taxon>Hippoboscoidea</taxon>
        <taxon>Glossinidae</taxon>
        <taxon>Glossina</taxon>
    </lineage>
</organism>
<protein>
    <submittedName>
        <fullName evidence="2">Uncharacterized protein</fullName>
    </submittedName>
</protein>
<feature type="compositionally biased region" description="Polar residues" evidence="1">
    <location>
        <begin position="35"/>
        <end position="57"/>
    </location>
</feature>
<evidence type="ECO:0000256" key="1">
    <source>
        <dbReference type="SAM" id="MobiDB-lite"/>
    </source>
</evidence>
<feature type="compositionally biased region" description="Low complexity" evidence="1">
    <location>
        <begin position="12"/>
        <end position="21"/>
    </location>
</feature>
<dbReference type="Proteomes" id="UP000091820">
    <property type="component" value="Unassembled WGS sequence"/>
</dbReference>
<feature type="compositionally biased region" description="Low complexity" evidence="1">
    <location>
        <begin position="90"/>
        <end position="117"/>
    </location>
</feature>
<accession>A0A1A9WUS6</accession>
<feature type="compositionally biased region" description="Low complexity" evidence="1">
    <location>
        <begin position="58"/>
        <end position="79"/>
    </location>
</feature>
<sequence>MDDDESHRRCHSPGPSTSPSPHAGLGGTDSDNERPLSSNQLNSIHSNSQSVGSISAGSPSPGTRTPRNPNNSPSNSRNTDSPIEVGGPISLTTRSSNSTSTSSTTNTTPTTTTLNTTVPQFNTHIFGSFGSTNLSTGGGNGNNET</sequence>
<name>A0A1A9WUS6_9MUSC</name>
<dbReference type="VEuPathDB" id="VectorBase:GBRI033147"/>
<evidence type="ECO:0000313" key="2">
    <source>
        <dbReference type="EnsemblMetazoa" id="GBRI033147-PA"/>
    </source>
</evidence>
<feature type="region of interest" description="Disordered" evidence="1">
    <location>
        <begin position="1"/>
        <end position="117"/>
    </location>
</feature>
<keyword evidence="3" id="KW-1185">Reference proteome</keyword>